<dbReference type="InterPro" id="IPR002397">
    <property type="entry name" value="Cyt_P450_B"/>
</dbReference>
<keyword evidence="2" id="KW-0560">Oxidoreductase</keyword>
<evidence type="ECO:0000313" key="4">
    <source>
        <dbReference type="Proteomes" id="UP001259803"/>
    </source>
</evidence>
<reference evidence="3 4" key="1">
    <citation type="submission" date="2023-09" db="EMBL/GenBank/DDBJ databases">
        <authorList>
            <person name="Rey-Velasco X."/>
        </authorList>
    </citation>
    <scope>NUCLEOTIDE SEQUENCE [LARGE SCALE GENOMIC DNA]</scope>
    <source>
        <strain evidence="3 4">F390</strain>
    </source>
</reference>
<dbReference type="InterPro" id="IPR001128">
    <property type="entry name" value="Cyt_P450"/>
</dbReference>
<gene>
    <name evidence="3" type="ORF">RM533_07455</name>
</gene>
<accession>A0ABU2ZIH9</accession>
<name>A0ABU2ZIH9_9SPHN</name>
<dbReference type="PANTHER" id="PTHR46696:SF4">
    <property type="entry name" value="BIOTIN BIOSYNTHESIS CYTOCHROME P450"/>
    <property type="match status" value="1"/>
</dbReference>
<organism evidence="3 4">
    <name type="scientific">Croceicoccus esteveae</name>
    <dbReference type="NCBI Taxonomy" id="3075597"/>
    <lineage>
        <taxon>Bacteria</taxon>
        <taxon>Pseudomonadati</taxon>
        <taxon>Pseudomonadota</taxon>
        <taxon>Alphaproteobacteria</taxon>
        <taxon>Sphingomonadales</taxon>
        <taxon>Erythrobacteraceae</taxon>
        <taxon>Croceicoccus</taxon>
    </lineage>
</organism>
<dbReference type="EMBL" id="JAVRHS010000004">
    <property type="protein sequence ID" value="MDT0576021.1"/>
    <property type="molecule type" value="Genomic_DNA"/>
</dbReference>
<keyword evidence="2" id="KW-0408">Iron</keyword>
<keyword evidence="4" id="KW-1185">Reference proteome</keyword>
<dbReference type="InterPro" id="IPR017972">
    <property type="entry name" value="Cyt_P450_CS"/>
</dbReference>
<comment type="caution">
    <text evidence="3">The sequence shown here is derived from an EMBL/GenBank/DDBJ whole genome shotgun (WGS) entry which is preliminary data.</text>
</comment>
<dbReference type="Proteomes" id="UP001259803">
    <property type="component" value="Unassembled WGS sequence"/>
</dbReference>
<dbReference type="PRINTS" id="PR00385">
    <property type="entry name" value="P450"/>
</dbReference>
<evidence type="ECO:0000313" key="3">
    <source>
        <dbReference type="EMBL" id="MDT0576021.1"/>
    </source>
</evidence>
<dbReference type="PROSITE" id="PS00086">
    <property type="entry name" value="CYTOCHROME_P450"/>
    <property type="match status" value="1"/>
</dbReference>
<keyword evidence="2" id="KW-0349">Heme</keyword>
<keyword evidence="2" id="KW-0503">Monooxygenase</keyword>
<dbReference type="PANTHER" id="PTHR46696">
    <property type="entry name" value="P450, PUTATIVE (EUROFUNG)-RELATED"/>
    <property type="match status" value="1"/>
</dbReference>
<sequence>MSRPTSNIDIFSPEAYLDDIELASRARAMRAQGPLLWIDQAPYRPFWAVLRRDDIMAVERDGKTWLAEPRQTLIPRDIEDGIIAQFGKRTGPVRTLLDMDGADHRNHRNVTQGWFNSRALARLRGRMDDLAREYVDRLAAQGGECDFVDTVAVPFPLIMITSILGLPDSDAPLVLRLTQELFGAQDPERQRSGDAGQEAANEFFGYLAGIVAQRRAQPTDDLMSVIANATIDGAPLADMDVLSYGMLLATAGHDTTSSAIGVGMMQLARHPDQFARLKDDPALIPLAAQEIFRWSTPVRHFMRTAAVDTELAGQQIAAGESVALMYLSGNRDEAAFDAAEQFRVDRSPNRHVAFGHGAHHCLGRALAEMEVEALFGEIARRVDSVEIAGPIEWVRTNFTGGLRHLPIRYRMAGAA</sequence>
<protein>
    <submittedName>
        <fullName evidence="3">Cytochrome P450</fullName>
    </submittedName>
</protein>
<evidence type="ECO:0000256" key="2">
    <source>
        <dbReference type="RuleBase" id="RU000461"/>
    </source>
</evidence>
<dbReference type="RefSeq" id="WP_311340597.1">
    <property type="nucleotide sequence ID" value="NZ_JAVRHS010000004.1"/>
</dbReference>
<dbReference type="PRINTS" id="PR00359">
    <property type="entry name" value="BP450"/>
</dbReference>
<dbReference type="InterPro" id="IPR036396">
    <property type="entry name" value="Cyt_P450_sf"/>
</dbReference>
<dbReference type="CDD" id="cd11033">
    <property type="entry name" value="CYP142-like"/>
    <property type="match status" value="1"/>
</dbReference>
<dbReference type="Pfam" id="PF00067">
    <property type="entry name" value="p450"/>
    <property type="match status" value="2"/>
</dbReference>
<comment type="similarity">
    <text evidence="1 2">Belongs to the cytochrome P450 family.</text>
</comment>
<proteinExistence type="inferred from homology"/>
<dbReference type="Gene3D" id="1.10.630.10">
    <property type="entry name" value="Cytochrome P450"/>
    <property type="match status" value="1"/>
</dbReference>
<keyword evidence="2" id="KW-0479">Metal-binding</keyword>
<evidence type="ECO:0000256" key="1">
    <source>
        <dbReference type="ARBA" id="ARBA00010617"/>
    </source>
</evidence>
<dbReference type="SUPFAM" id="SSF48264">
    <property type="entry name" value="Cytochrome P450"/>
    <property type="match status" value="1"/>
</dbReference>